<organism evidence="2 3">
    <name type="scientific">Symbiodinium natans</name>
    <dbReference type="NCBI Taxonomy" id="878477"/>
    <lineage>
        <taxon>Eukaryota</taxon>
        <taxon>Sar</taxon>
        <taxon>Alveolata</taxon>
        <taxon>Dinophyceae</taxon>
        <taxon>Suessiales</taxon>
        <taxon>Symbiodiniaceae</taxon>
        <taxon>Symbiodinium</taxon>
    </lineage>
</organism>
<dbReference type="AlphaFoldDB" id="A0A812L9N6"/>
<gene>
    <name evidence="2" type="ORF">SNAT2548_LOCUS10347</name>
</gene>
<accession>A0A812L9N6</accession>
<dbReference type="Proteomes" id="UP000604046">
    <property type="component" value="Unassembled WGS sequence"/>
</dbReference>
<dbReference type="EMBL" id="CAJNDS010000854">
    <property type="protein sequence ID" value="CAE7237597.1"/>
    <property type="molecule type" value="Genomic_DNA"/>
</dbReference>
<evidence type="ECO:0000313" key="3">
    <source>
        <dbReference type="Proteomes" id="UP000604046"/>
    </source>
</evidence>
<evidence type="ECO:0000256" key="1">
    <source>
        <dbReference type="SAM" id="MobiDB-lite"/>
    </source>
</evidence>
<protein>
    <submittedName>
        <fullName evidence="2">Uncharacterized protein</fullName>
    </submittedName>
</protein>
<keyword evidence="3" id="KW-1185">Reference proteome</keyword>
<name>A0A812L9N6_9DINO</name>
<reference evidence="2" key="1">
    <citation type="submission" date="2021-02" db="EMBL/GenBank/DDBJ databases">
        <authorList>
            <person name="Dougan E. K."/>
            <person name="Rhodes N."/>
            <person name="Thang M."/>
            <person name="Chan C."/>
        </authorList>
    </citation>
    <scope>NUCLEOTIDE SEQUENCE</scope>
</reference>
<feature type="region of interest" description="Disordered" evidence="1">
    <location>
        <begin position="62"/>
        <end position="82"/>
    </location>
</feature>
<evidence type="ECO:0000313" key="2">
    <source>
        <dbReference type="EMBL" id="CAE7237597.1"/>
    </source>
</evidence>
<proteinExistence type="predicted"/>
<comment type="caution">
    <text evidence="2">The sequence shown here is derived from an EMBL/GenBank/DDBJ whole genome shotgun (WGS) entry which is preliminary data.</text>
</comment>
<sequence>MVPKAATLTKAQANFLPLVNVHFHLRVPGRQPAACLCPTDTLTDVQVGKSYEVHYVYSTAGTDNDPSDSMNADLVADGLGGT</sequence>